<feature type="domain" description="DZANK-type" evidence="1">
    <location>
        <begin position="29"/>
        <end position="72"/>
    </location>
</feature>
<dbReference type="InterPro" id="IPR025874">
    <property type="entry name" value="DZR"/>
</dbReference>
<proteinExistence type="predicted"/>
<organism evidence="2">
    <name type="scientific">marine sediment metagenome</name>
    <dbReference type="NCBI Taxonomy" id="412755"/>
    <lineage>
        <taxon>unclassified sequences</taxon>
        <taxon>metagenomes</taxon>
        <taxon>ecological metagenomes</taxon>
    </lineage>
</organism>
<protein>
    <recommendedName>
        <fullName evidence="1">DZANK-type domain-containing protein</fullName>
    </recommendedName>
</protein>
<accession>X1Q571</accession>
<sequence>MFKVEKGTTTERYCPNGHQPLPDVLPEDDPKVKFCHICGTTIQERQVTYDIAYCANCNNRVYPYWNYCPYCGQAREE</sequence>
<dbReference type="EMBL" id="BARW01001747">
    <property type="protein sequence ID" value="GAI63378.1"/>
    <property type="molecule type" value="Genomic_DNA"/>
</dbReference>
<dbReference type="Pfam" id="PF12773">
    <property type="entry name" value="DZR"/>
    <property type="match status" value="1"/>
</dbReference>
<evidence type="ECO:0000259" key="1">
    <source>
        <dbReference type="Pfam" id="PF12773"/>
    </source>
</evidence>
<comment type="caution">
    <text evidence="2">The sequence shown here is derived from an EMBL/GenBank/DDBJ whole genome shotgun (WGS) entry which is preliminary data.</text>
</comment>
<reference evidence="2" key="1">
    <citation type="journal article" date="2014" name="Front. Microbiol.">
        <title>High frequency of phylogenetically diverse reductive dehalogenase-homologous genes in deep subseafloor sedimentary metagenomes.</title>
        <authorList>
            <person name="Kawai M."/>
            <person name="Futagami T."/>
            <person name="Toyoda A."/>
            <person name="Takaki Y."/>
            <person name="Nishi S."/>
            <person name="Hori S."/>
            <person name="Arai W."/>
            <person name="Tsubouchi T."/>
            <person name="Morono Y."/>
            <person name="Uchiyama I."/>
            <person name="Ito T."/>
            <person name="Fujiyama A."/>
            <person name="Inagaki F."/>
            <person name="Takami H."/>
        </authorList>
    </citation>
    <scope>NUCLEOTIDE SEQUENCE</scope>
    <source>
        <strain evidence="2">Expedition CK06-06</strain>
    </source>
</reference>
<dbReference type="AlphaFoldDB" id="X1Q571"/>
<gene>
    <name evidence="2" type="ORF">S12H4_05331</name>
</gene>
<evidence type="ECO:0000313" key="2">
    <source>
        <dbReference type="EMBL" id="GAI63378.1"/>
    </source>
</evidence>
<name>X1Q571_9ZZZZ</name>